<feature type="region of interest" description="Disordered" evidence="1">
    <location>
        <begin position="1"/>
        <end position="20"/>
    </location>
</feature>
<gene>
    <name evidence="2" type="ORF">HAX54_040472</name>
</gene>
<evidence type="ECO:0000313" key="2">
    <source>
        <dbReference type="EMBL" id="MCE5167165.1"/>
    </source>
</evidence>
<keyword evidence="3" id="KW-1185">Reference proteome</keyword>
<name>A0ABS8Y678_DATST</name>
<accession>A0ABS8Y678</accession>
<evidence type="ECO:0000256" key="1">
    <source>
        <dbReference type="SAM" id="MobiDB-lite"/>
    </source>
</evidence>
<dbReference type="EMBL" id="JACEIK010057160">
    <property type="protein sequence ID" value="MCE5167165.1"/>
    <property type="molecule type" value="Genomic_DNA"/>
</dbReference>
<protein>
    <submittedName>
        <fullName evidence="2">Uncharacterized protein</fullName>
    </submittedName>
</protein>
<proteinExistence type="predicted"/>
<reference evidence="2 3" key="1">
    <citation type="journal article" date="2021" name="BMC Genomics">
        <title>Datura genome reveals duplications of psychoactive alkaloid biosynthetic genes and high mutation rate following tissue culture.</title>
        <authorList>
            <person name="Rajewski A."/>
            <person name="Carter-House D."/>
            <person name="Stajich J."/>
            <person name="Litt A."/>
        </authorList>
    </citation>
    <scope>NUCLEOTIDE SEQUENCE [LARGE SCALE GENOMIC DNA]</scope>
    <source>
        <strain evidence="2">AR-01</strain>
    </source>
</reference>
<dbReference type="Proteomes" id="UP000823775">
    <property type="component" value="Unassembled WGS sequence"/>
</dbReference>
<feature type="non-terminal residue" evidence="2">
    <location>
        <position position="1"/>
    </location>
</feature>
<sequence>SIDPEQHVQPSELDSGIARNMEMEENVNPRNMELLVSVGKTQDIMSAETSEEQVQLTRELNYEIATNVVGDMEWPISDFPLSPSGFLGLLNDDGDFSLPNDNFGWSDGGDYDDFDLARILDEIP</sequence>
<organism evidence="2 3">
    <name type="scientific">Datura stramonium</name>
    <name type="common">Jimsonweed</name>
    <name type="synonym">Common thornapple</name>
    <dbReference type="NCBI Taxonomy" id="4076"/>
    <lineage>
        <taxon>Eukaryota</taxon>
        <taxon>Viridiplantae</taxon>
        <taxon>Streptophyta</taxon>
        <taxon>Embryophyta</taxon>
        <taxon>Tracheophyta</taxon>
        <taxon>Spermatophyta</taxon>
        <taxon>Magnoliopsida</taxon>
        <taxon>eudicotyledons</taxon>
        <taxon>Gunneridae</taxon>
        <taxon>Pentapetalae</taxon>
        <taxon>asterids</taxon>
        <taxon>lamiids</taxon>
        <taxon>Solanales</taxon>
        <taxon>Solanaceae</taxon>
        <taxon>Solanoideae</taxon>
        <taxon>Datureae</taxon>
        <taxon>Datura</taxon>
    </lineage>
</organism>
<evidence type="ECO:0000313" key="3">
    <source>
        <dbReference type="Proteomes" id="UP000823775"/>
    </source>
</evidence>
<comment type="caution">
    <text evidence="2">The sequence shown here is derived from an EMBL/GenBank/DDBJ whole genome shotgun (WGS) entry which is preliminary data.</text>
</comment>